<reference evidence="2" key="1">
    <citation type="submission" date="2021-04" db="EMBL/GenBank/DDBJ databases">
        <title>Genome sequence of Serratia sp. arafor3.</title>
        <authorList>
            <person name="Besaury L."/>
        </authorList>
    </citation>
    <scope>NUCLEOTIDE SEQUENCE</scope>
    <source>
        <strain evidence="2">Arafor3</strain>
    </source>
</reference>
<feature type="signal peptide" evidence="1">
    <location>
        <begin position="1"/>
        <end position="22"/>
    </location>
</feature>
<keyword evidence="1" id="KW-0732">Signal</keyword>
<name>A0ABT0KC66_9GAMM</name>
<dbReference type="RefSeq" id="WP_248945626.1">
    <property type="nucleotide sequence ID" value="NZ_CBCSGY010000094.1"/>
</dbReference>
<evidence type="ECO:0000313" key="2">
    <source>
        <dbReference type="EMBL" id="MCL1029407.1"/>
    </source>
</evidence>
<protein>
    <recommendedName>
        <fullName evidence="4">Outer membrane assembly lipoprotein YfiO</fullName>
    </recommendedName>
</protein>
<accession>A0ABT0KC66</accession>
<evidence type="ECO:0000313" key="3">
    <source>
        <dbReference type="Proteomes" id="UP001165275"/>
    </source>
</evidence>
<feature type="chain" id="PRO_5047174899" description="Outer membrane assembly lipoprotein YfiO" evidence="1">
    <location>
        <begin position="23"/>
        <end position="725"/>
    </location>
</feature>
<sequence>MKKLILAAVVSAISGTSQFALASSDETGCGWSDYCSMSGVPYLAADNDTRVNLLMLAAGMHNLPVTLSSLPQDISRNRGYTFGVFPGAAAPATDQATAPAQTAVPQENPLNAQALSLGIKPSGLTGVTEENEGRWVSNNSDSLSQFFQALLADRQLDQAERDLLALRRAKIYRSEAQLEQFLPLMANYAEGSHAAAFRDYLTSAELFYQGQFADADSGFQRLKESDQHWVAETAAYMLFRVALNQITENATDQYGMFDPQRANKEAGALALQRAQAYLAAYPQGEYVDSVQGLQRRVNWYLSDWPRLAQLYETEIAAATDINTLSAMIDEGDQILLSRNIAYNSEDKPFVSNADAPLLTFTQTMKWLRQYNLDNQSMPKVTDEMLQGYKPMFVAANQLPLWEYMHNAWLFYQQKDYAAVAKAIQPAAQLTANDLIAFSQQILYGNALVMQGNWQGAEAHWRHLLSLKLNPYQQQYVQLMLATALVQENKAAAIFAPNSPINNLRYRSVVLKSLANKALLQQQAAGAPNDEEKTIALHTVLFKDLMVGDYQGFIDDSQLKKNIKQTPDPQVFGDVALSVFDWDGGQTEPGYFCASLAANVAVLAKNKADPHAMNCVAEFLRTTFADINTEAEMGANEGLDDLARTELYKDKAHGRLKYYQQVIADPKAEPEDKTYALYRAVMCFSPSGYNRCDRQEISQKTRQRWFNLLKSQYKGNQWEQKLKYYW</sequence>
<dbReference type="Proteomes" id="UP001165275">
    <property type="component" value="Unassembled WGS sequence"/>
</dbReference>
<keyword evidence="3" id="KW-1185">Reference proteome</keyword>
<gene>
    <name evidence="2" type="ORF">KAJ71_10300</name>
</gene>
<dbReference type="EMBL" id="JAGQDC010000006">
    <property type="protein sequence ID" value="MCL1029407.1"/>
    <property type="molecule type" value="Genomic_DNA"/>
</dbReference>
<organism evidence="2 3">
    <name type="scientific">Serratia silvae</name>
    <dbReference type="NCBI Taxonomy" id="2824122"/>
    <lineage>
        <taxon>Bacteria</taxon>
        <taxon>Pseudomonadati</taxon>
        <taxon>Pseudomonadota</taxon>
        <taxon>Gammaproteobacteria</taxon>
        <taxon>Enterobacterales</taxon>
        <taxon>Yersiniaceae</taxon>
        <taxon>Serratia</taxon>
    </lineage>
</organism>
<evidence type="ECO:0008006" key="4">
    <source>
        <dbReference type="Google" id="ProtNLM"/>
    </source>
</evidence>
<proteinExistence type="predicted"/>
<evidence type="ECO:0000256" key="1">
    <source>
        <dbReference type="SAM" id="SignalP"/>
    </source>
</evidence>
<comment type="caution">
    <text evidence="2">The sequence shown here is derived from an EMBL/GenBank/DDBJ whole genome shotgun (WGS) entry which is preliminary data.</text>
</comment>